<keyword evidence="2" id="KW-1185">Reference proteome</keyword>
<protein>
    <submittedName>
        <fullName evidence="1">Uncharacterized protein</fullName>
    </submittedName>
</protein>
<dbReference type="EMBL" id="CP011494">
    <property type="protein sequence ID" value="AKO51801.1"/>
    <property type="molecule type" value="Genomic_DNA"/>
</dbReference>
<proteinExistence type="predicted"/>
<reference evidence="1 2" key="1">
    <citation type="submission" date="2015-05" db="EMBL/GenBank/DDBJ databases">
        <title>Complete genome of Marinobacter psychrophilus strain 20041T isolated from sea-ice of the Canadian Basin.</title>
        <authorList>
            <person name="Song L."/>
            <person name="Ren L."/>
            <person name="Yu Y."/>
            <person name="Wang X."/>
        </authorList>
    </citation>
    <scope>NUCLEOTIDE SEQUENCE [LARGE SCALE GENOMIC DNA]</scope>
    <source>
        <strain evidence="1 2">20041</strain>
    </source>
</reference>
<name>A0A0H4HYL2_9GAMM</name>
<evidence type="ECO:0000313" key="1">
    <source>
        <dbReference type="EMBL" id="AKO51801.1"/>
    </source>
</evidence>
<dbReference type="STRING" id="330734.ABA45_04685"/>
<dbReference type="RefSeq" id="WP_048384517.1">
    <property type="nucleotide sequence ID" value="NZ_CP011494.1"/>
</dbReference>
<dbReference type="AlphaFoldDB" id="A0A0H4HYL2"/>
<evidence type="ECO:0000313" key="2">
    <source>
        <dbReference type="Proteomes" id="UP000036406"/>
    </source>
</evidence>
<gene>
    <name evidence="1" type="ORF">ABA45_04685</name>
</gene>
<organism evidence="1 2">
    <name type="scientific">Marinobacter psychrophilus</name>
    <dbReference type="NCBI Taxonomy" id="330734"/>
    <lineage>
        <taxon>Bacteria</taxon>
        <taxon>Pseudomonadati</taxon>
        <taxon>Pseudomonadota</taxon>
        <taxon>Gammaproteobacteria</taxon>
        <taxon>Pseudomonadales</taxon>
        <taxon>Marinobacteraceae</taxon>
        <taxon>Marinobacter</taxon>
    </lineage>
</organism>
<dbReference type="PATRIC" id="fig|330734.3.peg.998"/>
<sequence>MPTHNNDTASQLLELHVKHEVASLKGAKLRKFLRQEVSELLDHAGNVTLNRIASENQVAETLQRVVVNMELNAGVLELAAEMATEVLNAPIQETAALGHIVTQDQVTGFLDAALELRHQRKQIISDIIAHPIYQELISNMVYHGVVNYLYEDNLITKSVPGIGSMVKFGKRMANKAVPGLDETFERRLKAWLAESLPGLISRSEKFLQGAISDDEVRKTVMAAWEKVEDKTLAELQGGLGAIQLKEFVALGYEFWLQFRKTDYFDGCARAVVAHLFVKYGDQPLTDLLDDLGVTREVIMAEVDAWAIPVMGVLQEEGYIEALVRRRLSAFYKSAAARKILEPESNDKGQI</sequence>
<accession>A0A0H4HYL2</accession>
<dbReference type="Proteomes" id="UP000036406">
    <property type="component" value="Chromosome"/>
</dbReference>
<dbReference type="KEGG" id="mpq:ABA45_04685"/>